<evidence type="ECO:0000259" key="1">
    <source>
        <dbReference type="SMART" id="SM01111"/>
    </source>
</evidence>
<dbReference type="OrthoDB" id="2441380at2759"/>
<dbReference type="PANTHER" id="PTHR42076">
    <property type="entry name" value="CYANOVIRIN-N HOMOLOG"/>
    <property type="match status" value="1"/>
</dbReference>
<dbReference type="InterPro" id="IPR036673">
    <property type="entry name" value="Cyanovirin-N_sf"/>
</dbReference>
<dbReference type="SUPFAM" id="SSF51322">
    <property type="entry name" value="Cyanovirin-N"/>
    <property type="match status" value="1"/>
</dbReference>
<comment type="caution">
    <text evidence="2">The sequence shown here is derived from an EMBL/GenBank/DDBJ whole genome shotgun (WGS) entry which is preliminary data.</text>
</comment>
<accession>A0A3A2ZUF0</accession>
<evidence type="ECO:0000313" key="3">
    <source>
        <dbReference type="Proteomes" id="UP000266188"/>
    </source>
</evidence>
<dbReference type="PANTHER" id="PTHR42076:SF1">
    <property type="entry name" value="CYANOVIRIN-N DOMAIN-CONTAINING PROTEIN"/>
    <property type="match status" value="1"/>
</dbReference>
<dbReference type="EMBL" id="MVGC01000014">
    <property type="protein sequence ID" value="RJE26799.1"/>
    <property type="molecule type" value="Genomic_DNA"/>
</dbReference>
<proteinExistence type="predicted"/>
<dbReference type="Proteomes" id="UP000266188">
    <property type="component" value="Unassembled WGS sequence"/>
</dbReference>
<reference evidence="3" key="1">
    <citation type="submission" date="2017-02" db="EMBL/GenBank/DDBJ databases">
        <authorList>
            <person name="Tafer H."/>
            <person name="Lopandic K."/>
        </authorList>
    </citation>
    <scope>NUCLEOTIDE SEQUENCE [LARGE SCALE GENOMIC DNA]</scope>
    <source>
        <strain evidence="3">CBS 366.77</strain>
    </source>
</reference>
<sequence length="109" mass="11824">MVPFQNSSTSITLRNNHFLHCFCQKPDGSYECSQIDLNDCLGNNNGKFVWGGDNFANNASQIHLSIEGEAGVPYLHAQLNDRKGSVQSASVNLGECIRNEAGALEYGAC</sequence>
<feature type="domain" description="Cyanovirin-N" evidence="1">
    <location>
        <begin position="3"/>
        <end position="106"/>
    </location>
</feature>
<dbReference type="Pfam" id="PF08881">
    <property type="entry name" value="CVNH"/>
    <property type="match status" value="1"/>
</dbReference>
<keyword evidence="3" id="KW-1185">Reference proteome</keyword>
<dbReference type="SMART" id="SM01111">
    <property type="entry name" value="CVNH"/>
    <property type="match status" value="1"/>
</dbReference>
<name>A0A3A2ZUF0_9EURO</name>
<dbReference type="Gene3D" id="2.30.60.10">
    <property type="entry name" value="Cyanovirin-N"/>
    <property type="match status" value="1"/>
</dbReference>
<evidence type="ECO:0000313" key="2">
    <source>
        <dbReference type="EMBL" id="RJE26799.1"/>
    </source>
</evidence>
<dbReference type="STRING" id="2070753.A0A3A2ZUF0"/>
<organism evidence="2 3">
    <name type="scientific">Aspergillus sclerotialis</name>
    <dbReference type="NCBI Taxonomy" id="2070753"/>
    <lineage>
        <taxon>Eukaryota</taxon>
        <taxon>Fungi</taxon>
        <taxon>Dikarya</taxon>
        <taxon>Ascomycota</taxon>
        <taxon>Pezizomycotina</taxon>
        <taxon>Eurotiomycetes</taxon>
        <taxon>Eurotiomycetidae</taxon>
        <taxon>Eurotiales</taxon>
        <taxon>Aspergillaceae</taxon>
        <taxon>Aspergillus</taxon>
        <taxon>Aspergillus subgen. Polypaecilum</taxon>
    </lineage>
</organism>
<dbReference type="InterPro" id="IPR011058">
    <property type="entry name" value="Cyanovirin-N"/>
</dbReference>
<dbReference type="AlphaFoldDB" id="A0A3A2ZUF0"/>
<gene>
    <name evidence="2" type="ORF">PHISCL_00824</name>
</gene>
<protein>
    <submittedName>
        <fullName evidence="2">CVNH domain protein</fullName>
    </submittedName>
</protein>